<dbReference type="Proteomes" id="UP001154259">
    <property type="component" value="Unassembled WGS sequence"/>
</dbReference>
<gene>
    <name evidence="2" type="ORF">R53529_LOCUS2339</name>
    <name evidence="1" type="ORF">R53530_LOCUS2343</name>
</gene>
<reference evidence="1" key="1">
    <citation type="submission" date="2022-10" db="EMBL/GenBank/DDBJ databases">
        <authorList>
            <person name="Botero Cardona J."/>
        </authorList>
    </citation>
    <scope>NUCLEOTIDE SEQUENCE</scope>
    <source>
        <strain evidence="1">LMG 31819</strain>
        <strain evidence="2">R-53529</strain>
    </source>
</reference>
<comment type="caution">
    <text evidence="1">The sequence shown here is derived from an EMBL/GenBank/DDBJ whole genome shotgun (WGS) entry which is preliminary data.</text>
</comment>
<organism evidence="1 3">
    <name type="scientific">Commensalibacter communis</name>
    <dbReference type="NCBI Taxonomy" id="2972786"/>
    <lineage>
        <taxon>Bacteria</taxon>
        <taxon>Pseudomonadati</taxon>
        <taxon>Pseudomonadota</taxon>
        <taxon>Alphaproteobacteria</taxon>
        <taxon>Acetobacterales</taxon>
        <taxon>Acetobacteraceae</taxon>
    </lineage>
</organism>
<dbReference type="Proteomes" id="UP001154255">
    <property type="component" value="Unassembled WGS sequence"/>
</dbReference>
<name>A0A9W4X7V9_9PROT</name>
<accession>A0A9W4X7V9</accession>
<keyword evidence="4" id="KW-1185">Reference proteome</keyword>
<dbReference type="EMBL" id="CAMXCS010000014">
    <property type="protein sequence ID" value="CAI3961278.1"/>
    <property type="molecule type" value="Genomic_DNA"/>
</dbReference>
<dbReference type="EMBL" id="CAMXCM010000014">
    <property type="protein sequence ID" value="CAI3959525.1"/>
    <property type="molecule type" value="Genomic_DNA"/>
</dbReference>
<proteinExistence type="predicted"/>
<evidence type="ECO:0000313" key="2">
    <source>
        <dbReference type="EMBL" id="CAI3961278.1"/>
    </source>
</evidence>
<evidence type="ECO:0000313" key="1">
    <source>
        <dbReference type="EMBL" id="CAI3959525.1"/>
    </source>
</evidence>
<evidence type="ECO:0000313" key="4">
    <source>
        <dbReference type="Proteomes" id="UP001154259"/>
    </source>
</evidence>
<protein>
    <submittedName>
        <fullName evidence="1">Uncharacterized protein</fullName>
    </submittedName>
</protein>
<evidence type="ECO:0000313" key="3">
    <source>
        <dbReference type="Proteomes" id="UP001154255"/>
    </source>
</evidence>
<dbReference type="AlphaFoldDB" id="A0A9W4X7V9"/>
<sequence length="46" mass="5412">MPDYTLLFKNNIIFAKRNFEKFSNITTNILIILDPEIYHDAKLVAL</sequence>